<dbReference type="PANTHER" id="PTHR42928">
    <property type="entry name" value="TRICARBOXYLATE-BINDING PROTEIN"/>
    <property type="match status" value="1"/>
</dbReference>
<gene>
    <name evidence="3" type="ORF">HKX39_00165</name>
</gene>
<dbReference type="InterPro" id="IPR042100">
    <property type="entry name" value="Bug_dom1"/>
</dbReference>
<comment type="similarity">
    <text evidence="1">Belongs to the UPF0065 (bug) family.</text>
</comment>
<dbReference type="CDD" id="cd13578">
    <property type="entry name" value="PBP2_Bug27"/>
    <property type="match status" value="1"/>
</dbReference>
<evidence type="ECO:0000313" key="3">
    <source>
        <dbReference type="EMBL" id="NOL50589.1"/>
    </source>
</evidence>
<sequence>MNKTIQRGYKRILGSLALSLIPMTMSMASDTYPEKPVRIVVGFSAGGTTDVLARLVGKELSETLGQSFVVENKPGAGSNIGTEEVKRAKGDGYTLLMMAITSTINQSLYKNVKFDINKDFDPVVLVAKIPNVLIVNPSAPFHSVSELVDYAKANPEKVIYGSSGSGSSIHLAAELFKQQAGIDMLHIPFNGSAPALTALLGGQTHLNFENMPAAAPHIRSGKLKAFAVTTAQRSDTFPDVPTLKELGYPEYNLSSWFGLVAPAGTPKEIREKINQVVHNMLKKPDVQEKLKGLGVVFEPNTPEQFGQFISSEINRWSDVVKQGNISVD</sequence>
<feature type="chain" id="PRO_5032773048" evidence="2">
    <location>
        <begin position="29"/>
        <end position="328"/>
    </location>
</feature>
<evidence type="ECO:0000256" key="2">
    <source>
        <dbReference type="SAM" id="SignalP"/>
    </source>
</evidence>
<reference evidence="3 4" key="1">
    <citation type="submission" date="2020-05" db="EMBL/GenBank/DDBJ databases">
        <authorList>
            <person name="Niu N."/>
        </authorList>
    </citation>
    <scope>NUCLEOTIDE SEQUENCE [LARGE SCALE GENOMIC DNA]</scope>
    <source>
        <strain evidence="3 4">3340-03</strain>
    </source>
</reference>
<organism evidence="3 4">
    <name type="scientific">Pelistega suis</name>
    <dbReference type="NCBI Taxonomy" id="1631957"/>
    <lineage>
        <taxon>Bacteria</taxon>
        <taxon>Pseudomonadati</taxon>
        <taxon>Pseudomonadota</taxon>
        <taxon>Betaproteobacteria</taxon>
        <taxon>Burkholderiales</taxon>
        <taxon>Alcaligenaceae</taxon>
        <taxon>Pelistega</taxon>
    </lineage>
</organism>
<dbReference type="InterPro" id="IPR005064">
    <property type="entry name" value="BUG"/>
</dbReference>
<dbReference type="RefSeq" id="WP_171679300.1">
    <property type="nucleotide sequence ID" value="NZ_JABGBN010000001.1"/>
</dbReference>
<dbReference type="EMBL" id="JABGBN010000001">
    <property type="protein sequence ID" value="NOL50589.1"/>
    <property type="molecule type" value="Genomic_DNA"/>
</dbReference>
<dbReference type="Proteomes" id="UP000537862">
    <property type="component" value="Unassembled WGS sequence"/>
</dbReference>
<dbReference type="Gene3D" id="3.40.190.10">
    <property type="entry name" value="Periplasmic binding protein-like II"/>
    <property type="match status" value="1"/>
</dbReference>
<keyword evidence="2" id="KW-0732">Signal</keyword>
<keyword evidence="4" id="KW-1185">Reference proteome</keyword>
<comment type="caution">
    <text evidence="3">The sequence shown here is derived from an EMBL/GenBank/DDBJ whole genome shotgun (WGS) entry which is preliminary data.</text>
</comment>
<dbReference type="Pfam" id="PF03401">
    <property type="entry name" value="TctC"/>
    <property type="match status" value="1"/>
</dbReference>
<dbReference type="Gene3D" id="3.40.190.150">
    <property type="entry name" value="Bordetella uptake gene, domain 1"/>
    <property type="match status" value="1"/>
</dbReference>
<protein>
    <submittedName>
        <fullName evidence="3">Tripartite tricarboxylate transporter substrate binding protein</fullName>
    </submittedName>
</protein>
<proteinExistence type="inferred from homology"/>
<evidence type="ECO:0000256" key="1">
    <source>
        <dbReference type="ARBA" id="ARBA00006987"/>
    </source>
</evidence>
<feature type="signal peptide" evidence="2">
    <location>
        <begin position="1"/>
        <end position="28"/>
    </location>
</feature>
<accession>A0A849NYB2</accession>
<evidence type="ECO:0000313" key="4">
    <source>
        <dbReference type="Proteomes" id="UP000537862"/>
    </source>
</evidence>
<name>A0A849NYB2_9BURK</name>
<dbReference type="PIRSF" id="PIRSF017082">
    <property type="entry name" value="YflP"/>
    <property type="match status" value="1"/>
</dbReference>
<dbReference type="PANTHER" id="PTHR42928:SF5">
    <property type="entry name" value="BLR1237 PROTEIN"/>
    <property type="match status" value="1"/>
</dbReference>
<dbReference type="AlphaFoldDB" id="A0A849NYB2"/>
<dbReference type="SUPFAM" id="SSF53850">
    <property type="entry name" value="Periplasmic binding protein-like II"/>
    <property type="match status" value="1"/>
</dbReference>